<comment type="caution">
    <text evidence="2">The sequence shown here is derived from an EMBL/GenBank/DDBJ whole genome shotgun (WGS) entry which is preliminary data.</text>
</comment>
<protein>
    <submittedName>
        <fullName evidence="2">Uncharacterized protein</fullName>
    </submittedName>
</protein>
<proteinExistence type="predicted"/>
<organism evidence="2 3">
    <name type="scientific">Phtheirospermum japonicum</name>
    <dbReference type="NCBI Taxonomy" id="374723"/>
    <lineage>
        <taxon>Eukaryota</taxon>
        <taxon>Viridiplantae</taxon>
        <taxon>Streptophyta</taxon>
        <taxon>Embryophyta</taxon>
        <taxon>Tracheophyta</taxon>
        <taxon>Spermatophyta</taxon>
        <taxon>Magnoliopsida</taxon>
        <taxon>eudicotyledons</taxon>
        <taxon>Gunneridae</taxon>
        <taxon>Pentapetalae</taxon>
        <taxon>asterids</taxon>
        <taxon>lamiids</taxon>
        <taxon>Lamiales</taxon>
        <taxon>Orobanchaceae</taxon>
        <taxon>Orobanchaceae incertae sedis</taxon>
        <taxon>Phtheirospermum</taxon>
    </lineage>
</organism>
<sequence>MKYLLMGGSSSSILAGSWFLFAIWYIRVLGGKGGDQTSRNSEWFINTQMYNSPKIWGGDQASRNSECSYQYTNV</sequence>
<dbReference type="Proteomes" id="UP000653305">
    <property type="component" value="Unassembled WGS sequence"/>
</dbReference>
<evidence type="ECO:0000313" key="3">
    <source>
        <dbReference type="Proteomes" id="UP000653305"/>
    </source>
</evidence>
<feature type="transmembrane region" description="Helical" evidence="1">
    <location>
        <begin position="12"/>
        <end position="30"/>
    </location>
</feature>
<keyword evidence="3" id="KW-1185">Reference proteome</keyword>
<accession>A0A830D391</accession>
<keyword evidence="1" id="KW-1133">Transmembrane helix</keyword>
<reference evidence="2" key="1">
    <citation type="submission" date="2020-07" db="EMBL/GenBank/DDBJ databases">
        <title>Ethylene signaling mediates host invasion by parasitic plants.</title>
        <authorList>
            <person name="Yoshida S."/>
        </authorList>
    </citation>
    <scope>NUCLEOTIDE SEQUENCE</scope>
    <source>
        <strain evidence="2">Okayama</strain>
    </source>
</reference>
<dbReference type="AlphaFoldDB" id="A0A830D391"/>
<name>A0A830D391_9LAMI</name>
<keyword evidence="1" id="KW-0812">Transmembrane</keyword>
<keyword evidence="1" id="KW-0472">Membrane</keyword>
<dbReference type="EMBL" id="BMAC01001255">
    <property type="protein sequence ID" value="GFQ06521.1"/>
    <property type="molecule type" value="Genomic_DNA"/>
</dbReference>
<evidence type="ECO:0000313" key="2">
    <source>
        <dbReference type="EMBL" id="GFQ06521.1"/>
    </source>
</evidence>
<gene>
    <name evidence="2" type="ORF">PHJA_002796100</name>
</gene>
<evidence type="ECO:0000256" key="1">
    <source>
        <dbReference type="SAM" id="Phobius"/>
    </source>
</evidence>